<sequence>MADRDWPEIPTPPSSRQSWTGPQSRKNGSLSKHMGDETAHTLTMQRANCVWL</sequence>
<accession>A0ABN9ZM57</accession>
<feature type="region of interest" description="Disordered" evidence="1">
    <location>
        <begin position="1"/>
        <end position="39"/>
    </location>
</feature>
<dbReference type="Proteomes" id="UP001314169">
    <property type="component" value="Chromosome 18"/>
</dbReference>
<organism evidence="2 3">
    <name type="scientific">Pipistrellus nathusii</name>
    <name type="common">Nathusius' pipistrelle</name>
    <dbReference type="NCBI Taxonomy" id="59473"/>
    <lineage>
        <taxon>Eukaryota</taxon>
        <taxon>Metazoa</taxon>
        <taxon>Chordata</taxon>
        <taxon>Craniata</taxon>
        <taxon>Vertebrata</taxon>
        <taxon>Euteleostomi</taxon>
        <taxon>Mammalia</taxon>
        <taxon>Eutheria</taxon>
        <taxon>Laurasiatheria</taxon>
        <taxon>Chiroptera</taxon>
        <taxon>Yangochiroptera</taxon>
        <taxon>Vespertilionidae</taxon>
        <taxon>Pipistrellus</taxon>
    </lineage>
</organism>
<proteinExistence type="predicted"/>
<reference evidence="2" key="1">
    <citation type="submission" date="2023-12" db="EMBL/GenBank/DDBJ databases">
        <authorList>
            <person name="Brown T."/>
        </authorList>
    </citation>
    <scope>NUCLEOTIDE SEQUENCE</scope>
</reference>
<name>A0ABN9ZM57_PIPNA</name>
<keyword evidence="3" id="KW-1185">Reference proteome</keyword>
<dbReference type="EMBL" id="OY882875">
    <property type="protein sequence ID" value="CAK6439395.1"/>
    <property type="molecule type" value="Genomic_DNA"/>
</dbReference>
<gene>
    <name evidence="2" type="ORF">MPIPNATIZW_LOCUS7701</name>
</gene>
<feature type="compositionally biased region" description="Polar residues" evidence="1">
    <location>
        <begin position="14"/>
        <end position="30"/>
    </location>
</feature>
<evidence type="ECO:0000313" key="2">
    <source>
        <dbReference type="EMBL" id="CAK6439395.1"/>
    </source>
</evidence>
<evidence type="ECO:0000256" key="1">
    <source>
        <dbReference type="SAM" id="MobiDB-lite"/>
    </source>
</evidence>
<evidence type="ECO:0000313" key="3">
    <source>
        <dbReference type="Proteomes" id="UP001314169"/>
    </source>
</evidence>
<protein>
    <submittedName>
        <fullName evidence="2">Uncharacterized protein</fullName>
    </submittedName>
</protein>